<dbReference type="GO" id="GO:0004633">
    <property type="term" value="F:phosphopantothenoylcysteine decarboxylase activity"/>
    <property type="evidence" value="ECO:0007669"/>
    <property type="project" value="UniProtKB-UniRule"/>
</dbReference>
<evidence type="ECO:0000256" key="3">
    <source>
        <dbReference type="HAMAP-Rule" id="MF_02225"/>
    </source>
</evidence>
<keyword evidence="1 3" id="KW-0210">Decarboxylase</keyword>
<comment type="pathway">
    <text evidence="3 4">Cofactor biosynthesis; coenzyme A biosynthesis; CoA from (R)-pantothenate: step 2/5.</text>
</comment>
<feature type="region of interest" description="Phosphopantothenoylcysteine decarboxylase" evidence="3">
    <location>
        <begin position="1"/>
        <end position="183"/>
    </location>
</feature>
<dbReference type="InterPro" id="IPR035929">
    <property type="entry name" value="CoaB-like_sf"/>
</dbReference>
<dbReference type="EC" id="6.3.2.5" evidence="3"/>
<dbReference type="Gene3D" id="3.40.50.10300">
    <property type="entry name" value="CoaB-like"/>
    <property type="match status" value="1"/>
</dbReference>
<comment type="cofactor">
    <cofactor evidence="3">
        <name>FMN</name>
        <dbReference type="ChEBI" id="CHEBI:58210"/>
    </cofactor>
    <text evidence="3">Binds 1 FMN per subunit.</text>
</comment>
<comment type="caution">
    <text evidence="3">Lacks conserved residue(s) required for the propagation of feature annotation.</text>
</comment>
<evidence type="ECO:0000256" key="4">
    <source>
        <dbReference type="RuleBase" id="RU364078"/>
    </source>
</evidence>
<dbReference type="PANTHER" id="PTHR14359">
    <property type="entry name" value="HOMO-OLIGOMERIC FLAVIN CONTAINING CYS DECARBOXYLASE FAMILY"/>
    <property type="match status" value="1"/>
</dbReference>
<accession>A0A7C4XIY5</accession>
<keyword evidence="3 4" id="KW-0288">FMN</keyword>
<keyword evidence="2 3" id="KW-0456">Lyase</keyword>
<feature type="domain" description="DNA/pantothenate metabolism flavoprotein C-terminal" evidence="6">
    <location>
        <begin position="179"/>
        <end position="381"/>
    </location>
</feature>
<comment type="function">
    <text evidence="3">Catalyzes two sequential steps in the biosynthesis of coenzyme A. In the first step cysteine is conjugated to 4'-phosphopantothenate to form 4-phosphopantothenoylcysteine. In the second step the latter compound is decarboxylated to form 4'-phosphopantotheine.</text>
</comment>
<comment type="similarity">
    <text evidence="3 4">In the C-terminal section; belongs to the PPC synthetase family.</text>
</comment>
<feature type="binding site" evidence="3">
    <location>
        <begin position="296"/>
        <end position="299"/>
    </location>
    <ligand>
        <name>CTP</name>
        <dbReference type="ChEBI" id="CHEBI:37563"/>
    </ligand>
</feature>
<evidence type="ECO:0000256" key="1">
    <source>
        <dbReference type="ARBA" id="ARBA00022793"/>
    </source>
</evidence>
<evidence type="ECO:0000313" key="7">
    <source>
        <dbReference type="EMBL" id="HGV96676.1"/>
    </source>
</evidence>
<dbReference type="NCBIfam" id="TIGR00521">
    <property type="entry name" value="coaBC_dfp"/>
    <property type="match status" value="1"/>
</dbReference>
<comment type="catalytic activity">
    <reaction evidence="3 4">
        <text>(R)-4'-phosphopantothenate + L-cysteine + CTP = N-[(R)-4-phosphopantothenoyl]-L-cysteine + CMP + diphosphate + H(+)</text>
        <dbReference type="Rhea" id="RHEA:19397"/>
        <dbReference type="ChEBI" id="CHEBI:10986"/>
        <dbReference type="ChEBI" id="CHEBI:15378"/>
        <dbReference type="ChEBI" id="CHEBI:33019"/>
        <dbReference type="ChEBI" id="CHEBI:35235"/>
        <dbReference type="ChEBI" id="CHEBI:37563"/>
        <dbReference type="ChEBI" id="CHEBI:59458"/>
        <dbReference type="ChEBI" id="CHEBI:60377"/>
        <dbReference type="EC" id="6.3.2.5"/>
    </reaction>
</comment>
<gene>
    <name evidence="3 7" type="primary">coaBC</name>
    <name evidence="7" type="ORF">ENV60_00030</name>
</gene>
<keyword evidence="3" id="KW-0460">Magnesium</keyword>
<comment type="caution">
    <text evidence="7">The sequence shown here is derived from an EMBL/GenBank/DDBJ whole genome shotgun (WGS) entry which is preliminary data.</text>
</comment>
<feature type="region of interest" description="Phosphopantothenate--cysteine ligase" evidence="3">
    <location>
        <begin position="184"/>
        <end position="387"/>
    </location>
</feature>
<dbReference type="InterPro" id="IPR007085">
    <property type="entry name" value="DNA/pantothenate-metab_flavo_C"/>
</dbReference>
<evidence type="ECO:0000259" key="5">
    <source>
        <dbReference type="Pfam" id="PF02441"/>
    </source>
</evidence>
<dbReference type="PANTHER" id="PTHR14359:SF6">
    <property type="entry name" value="PHOSPHOPANTOTHENOYLCYSTEINE DECARBOXYLASE"/>
    <property type="match status" value="1"/>
</dbReference>
<feature type="binding site" evidence="3">
    <location>
        <position position="314"/>
    </location>
    <ligand>
        <name>CTP</name>
        <dbReference type="ChEBI" id="CHEBI:37563"/>
    </ligand>
</feature>
<dbReference type="EC" id="4.1.1.36" evidence="3"/>
<dbReference type="AlphaFoldDB" id="A0A7C4XIY5"/>
<keyword evidence="3 4" id="KW-0436">Ligase</keyword>
<dbReference type="GO" id="GO:0015937">
    <property type="term" value="P:coenzyme A biosynthetic process"/>
    <property type="evidence" value="ECO:0007669"/>
    <property type="project" value="UniProtKB-UniRule"/>
</dbReference>
<dbReference type="SUPFAM" id="SSF52507">
    <property type="entry name" value="Homo-oligomeric flavin-containing Cys decarboxylases, HFCD"/>
    <property type="match status" value="1"/>
</dbReference>
<dbReference type="GO" id="GO:0046872">
    <property type="term" value="F:metal ion binding"/>
    <property type="evidence" value="ECO:0007669"/>
    <property type="project" value="UniProtKB-KW"/>
</dbReference>
<dbReference type="SUPFAM" id="SSF102645">
    <property type="entry name" value="CoaB-like"/>
    <property type="match status" value="1"/>
</dbReference>
<evidence type="ECO:0000256" key="2">
    <source>
        <dbReference type="ARBA" id="ARBA00023239"/>
    </source>
</evidence>
<comment type="cofactor">
    <cofactor evidence="3">
        <name>Mg(2+)</name>
        <dbReference type="ChEBI" id="CHEBI:18420"/>
    </cofactor>
</comment>
<dbReference type="Gene3D" id="3.40.50.1950">
    <property type="entry name" value="Flavin prenyltransferase-like"/>
    <property type="match status" value="1"/>
</dbReference>
<evidence type="ECO:0000259" key="6">
    <source>
        <dbReference type="Pfam" id="PF04127"/>
    </source>
</evidence>
<dbReference type="InterPro" id="IPR036551">
    <property type="entry name" value="Flavin_trans-like"/>
</dbReference>
<dbReference type="GO" id="GO:0010181">
    <property type="term" value="F:FMN binding"/>
    <property type="evidence" value="ECO:0007669"/>
    <property type="project" value="UniProtKB-UniRule"/>
</dbReference>
<proteinExistence type="inferred from homology"/>
<feature type="domain" description="Flavoprotein" evidence="5">
    <location>
        <begin position="1"/>
        <end position="171"/>
    </location>
</feature>
<feature type="binding site" evidence="3">
    <location>
        <position position="332"/>
    </location>
    <ligand>
        <name>CTP</name>
        <dbReference type="ChEBI" id="CHEBI:37563"/>
    </ligand>
</feature>
<dbReference type="EMBL" id="DTGZ01000001">
    <property type="protein sequence ID" value="HGV96676.1"/>
    <property type="molecule type" value="Genomic_DNA"/>
</dbReference>
<comment type="pathway">
    <text evidence="3 4">Cofactor biosynthesis; coenzyme A biosynthesis; CoA from (R)-pantothenate: step 3/5.</text>
</comment>
<comment type="function">
    <text evidence="4">Catalyzes two steps in the biosynthesis of coenzyme A. In the first step cysteine is conjugated to 4'-phosphopantothenate to form 4-phosphopantothenoylcysteine, in the latter compound is decarboxylated to form 4'-phosphopantotheine.</text>
</comment>
<feature type="binding site" evidence="3">
    <location>
        <position position="272"/>
    </location>
    <ligand>
        <name>CTP</name>
        <dbReference type="ChEBI" id="CHEBI:37563"/>
    </ligand>
</feature>
<sequence>MKVILGITGSIAAYKSLELIRLLKKNGNEVRVILTASATRFVTPLSCQTLSEEEVYTEQFLLTKGIKHLSFAEWGDILVIAPATANIIAKASGGIGDDLLSTTVISFPKPILFVPAMDAEMWNNKIVQRNVKSLKELGYFILEPTTGALASGKIGRGRFPPVERIYKKILAVSSNYPSLKGKRILITGGRTEEDIDPVRVLTNRASGLLAKELYEASVCRDAEAKLIMGENNVQLSEDTDLIRVRTSKEMLYYLKDSLFWCDILIMAAAVGDYIPKEKRGEKIHSPSFKLELMRNPDLLATIRKEKGKKIFVGFSLEDKDALKRAREKIKLKDLDFIVMNPSSAIGSANIEASILKKSGKIINLGSMSKWELANRILDECLSISLSD</sequence>
<protein>
    <recommendedName>
        <fullName evidence="3">Coenzyme A biosynthesis bifunctional protein CoaBC</fullName>
    </recommendedName>
    <alternativeName>
        <fullName evidence="3">DNA/pantothenate metabolism flavoprotein</fullName>
    </alternativeName>
    <alternativeName>
        <fullName evidence="3">Phosphopantothenoylcysteine synthetase/decarboxylase</fullName>
        <shortName evidence="3">PPCS-PPCDC</shortName>
    </alternativeName>
    <domain>
        <recommendedName>
            <fullName evidence="3">Phosphopantothenoylcysteine decarboxylase</fullName>
            <shortName evidence="3">PPC decarboxylase</shortName>
            <shortName evidence="3">PPC-DC</shortName>
            <ecNumber evidence="3">4.1.1.36</ecNumber>
        </recommendedName>
        <alternativeName>
            <fullName evidence="3">CoaC</fullName>
        </alternativeName>
    </domain>
    <domain>
        <recommendedName>
            <fullName evidence="3">Phosphopantothenate--cysteine ligase</fullName>
            <ecNumber evidence="3">6.3.2.5</ecNumber>
        </recommendedName>
        <alternativeName>
            <fullName evidence="3">CoaB</fullName>
        </alternativeName>
        <alternativeName>
            <fullName evidence="3">Phosphopantothenoylcysteine synthetase</fullName>
            <shortName evidence="3">PPC synthetase</shortName>
            <shortName evidence="3">PPC-S</shortName>
        </alternativeName>
    </domain>
</protein>
<dbReference type="GO" id="GO:0015941">
    <property type="term" value="P:pantothenate catabolic process"/>
    <property type="evidence" value="ECO:0007669"/>
    <property type="project" value="InterPro"/>
</dbReference>
<dbReference type="Pfam" id="PF02441">
    <property type="entry name" value="Flavoprotein"/>
    <property type="match status" value="1"/>
</dbReference>
<dbReference type="InterPro" id="IPR005252">
    <property type="entry name" value="CoaBC"/>
</dbReference>
<comment type="similarity">
    <text evidence="3 4">In the N-terminal section; belongs to the HFCD (homo-oligomeric flavin containing Cys decarboxylase) superfamily.</text>
</comment>
<dbReference type="GO" id="GO:0071513">
    <property type="term" value="C:phosphopantothenoylcysteine decarboxylase complex"/>
    <property type="evidence" value="ECO:0007669"/>
    <property type="project" value="TreeGrafter"/>
</dbReference>
<name>A0A7C4XIY5_UNCW3</name>
<keyword evidence="3 4" id="KW-0285">Flavoprotein</keyword>
<keyword evidence="3" id="KW-0511">Multifunctional enzyme</keyword>
<dbReference type="Pfam" id="PF04127">
    <property type="entry name" value="DFP"/>
    <property type="match status" value="1"/>
</dbReference>
<feature type="binding site" evidence="3">
    <location>
        <position position="282"/>
    </location>
    <ligand>
        <name>CTP</name>
        <dbReference type="ChEBI" id="CHEBI:37563"/>
    </ligand>
</feature>
<comment type="catalytic activity">
    <reaction evidence="3 4">
        <text>N-[(R)-4-phosphopantothenoyl]-L-cysteine + H(+) = (R)-4'-phosphopantetheine + CO2</text>
        <dbReference type="Rhea" id="RHEA:16793"/>
        <dbReference type="ChEBI" id="CHEBI:15378"/>
        <dbReference type="ChEBI" id="CHEBI:16526"/>
        <dbReference type="ChEBI" id="CHEBI:59458"/>
        <dbReference type="ChEBI" id="CHEBI:61723"/>
        <dbReference type="EC" id="4.1.1.36"/>
    </reaction>
</comment>
<feature type="binding site" evidence="3">
    <location>
        <position position="328"/>
    </location>
    <ligand>
        <name>CTP</name>
        <dbReference type="ChEBI" id="CHEBI:37563"/>
    </ligand>
</feature>
<keyword evidence="3" id="KW-0479">Metal-binding</keyword>
<dbReference type="UniPathway" id="UPA00241">
    <property type="reaction ID" value="UER00353"/>
</dbReference>
<dbReference type="InterPro" id="IPR003382">
    <property type="entry name" value="Flavoprotein"/>
</dbReference>
<dbReference type="GO" id="GO:0004632">
    <property type="term" value="F:phosphopantothenate--cysteine ligase activity"/>
    <property type="evidence" value="ECO:0007669"/>
    <property type="project" value="UniProtKB-UniRule"/>
</dbReference>
<dbReference type="HAMAP" id="MF_02225">
    <property type="entry name" value="CoaBC"/>
    <property type="match status" value="1"/>
</dbReference>
<organism evidence="7">
    <name type="scientific">candidate division WOR-3 bacterium</name>
    <dbReference type="NCBI Taxonomy" id="2052148"/>
    <lineage>
        <taxon>Bacteria</taxon>
        <taxon>Bacteria division WOR-3</taxon>
    </lineage>
</organism>
<reference evidence="7" key="1">
    <citation type="journal article" date="2020" name="mSystems">
        <title>Genome- and Community-Level Interaction Insights into Carbon Utilization and Element Cycling Functions of Hydrothermarchaeota in Hydrothermal Sediment.</title>
        <authorList>
            <person name="Zhou Z."/>
            <person name="Liu Y."/>
            <person name="Xu W."/>
            <person name="Pan J."/>
            <person name="Luo Z.H."/>
            <person name="Li M."/>
        </authorList>
    </citation>
    <scope>NUCLEOTIDE SEQUENCE [LARGE SCALE GENOMIC DNA]</scope>
    <source>
        <strain evidence="7">SpSt-774</strain>
    </source>
</reference>